<dbReference type="OMA" id="AYCRESI"/>
<dbReference type="Proteomes" id="UP000030755">
    <property type="component" value="Unassembled WGS sequence"/>
</dbReference>
<dbReference type="Pfam" id="PF01871">
    <property type="entry name" value="AMMECR1"/>
    <property type="match status" value="1"/>
</dbReference>
<evidence type="ECO:0000259" key="1">
    <source>
        <dbReference type="PROSITE" id="PS51112"/>
    </source>
</evidence>
<protein>
    <submittedName>
        <fullName evidence="2">AMMECR1 domain-containing protein</fullName>
    </submittedName>
</protein>
<dbReference type="InterPro" id="IPR002733">
    <property type="entry name" value="AMMECR1_domain"/>
</dbReference>
<dbReference type="AlphaFoldDB" id="A0A075AX43"/>
<dbReference type="EMBL" id="KE560926">
    <property type="protein sequence ID" value="EPZ34709.1"/>
    <property type="molecule type" value="Genomic_DNA"/>
</dbReference>
<dbReference type="SUPFAM" id="SSF143447">
    <property type="entry name" value="AMMECR1-like"/>
    <property type="match status" value="1"/>
</dbReference>
<feature type="domain" description="AMMECR1" evidence="1">
    <location>
        <begin position="1"/>
        <end position="148"/>
    </location>
</feature>
<gene>
    <name evidence="2" type="ORF">O9G_002773</name>
</gene>
<dbReference type="PANTHER" id="PTHR13016">
    <property type="entry name" value="AMMECR1 HOMOLOG"/>
    <property type="match status" value="1"/>
</dbReference>
<dbReference type="OrthoDB" id="24630at2759"/>
<keyword evidence="3" id="KW-1185">Reference proteome</keyword>
<dbReference type="HOGENOM" id="CLU_052828_1_1_1"/>
<reference evidence="2 3" key="1">
    <citation type="journal article" date="2013" name="Curr. Biol.">
        <title>Shared signatures of parasitism and phylogenomics unite Cryptomycota and microsporidia.</title>
        <authorList>
            <person name="James T.Y."/>
            <person name="Pelin A."/>
            <person name="Bonen L."/>
            <person name="Ahrendt S."/>
            <person name="Sain D."/>
            <person name="Corradi N."/>
            <person name="Stajich J.E."/>
        </authorList>
    </citation>
    <scope>NUCLEOTIDE SEQUENCE [LARGE SCALE GENOMIC DNA]</scope>
    <source>
        <strain evidence="2 3">CSF55</strain>
    </source>
</reference>
<organism evidence="2 3">
    <name type="scientific">Rozella allomycis (strain CSF55)</name>
    <dbReference type="NCBI Taxonomy" id="988480"/>
    <lineage>
        <taxon>Eukaryota</taxon>
        <taxon>Fungi</taxon>
        <taxon>Fungi incertae sedis</taxon>
        <taxon>Cryptomycota</taxon>
        <taxon>Cryptomycota incertae sedis</taxon>
        <taxon>Rozella</taxon>
    </lineage>
</organism>
<evidence type="ECO:0000313" key="2">
    <source>
        <dbReference type="EMBL" id="EPZ34709.1"/>
    </source>
</evidence>
<dbReference type="PROSITE" id="PS51112">
    <property type="entry name" value="AMMECR1"/>
    <property type="match status" value="1"/>
</dbReference>
<dbReference type="PANTHER" id="PTHR13016:SF0">
    <property type="entry name" value="AMME SYNDROME CANDIDATE GENE 1 PROTEIN"/>
    <property type="match status" value="1"/>
</dbReference>
<dbReference type="InterPro" id="IPR023473">
    <property type="entry name" value="AMMECR1"/>
</dbReference>
<sequence>MTPDHCFYCFEILSNHLNGDSPPTEPQFENSKNTSAFNDSRFSPITVEEISHLSCAVSILDDFEDDLKWDNWDVGIHGIKINYKSHSATYLPEVAHNQGWTKYETIVSLLKKAGYYGHINVKVLASLSLVRYQSRKHEAHYQEWVNSYQQ</sequence>
<accession>A0A075AX43</accession>
<evidence type="ECO:0000313" key="3">
    <source>
        <dbReference type="Proteomes" id="UP000030755"/>
    </source>
</evidence>
<name>A0A075AX43_ROZAC</name>
<proteinExistence type="predicted"/>
<dbReference type="InterPro" id="IPR036071">
    <property type="entry name" value="AMMECR1_dom_sf"/>
</dbReference>
<dbReference type="Gene3D" id="3.30.1490.150">
    <property type="entry name" value="Hypothetical protein ph0010, domain 2"/>
    <property type="match status" value="1"/>
</dbReference>